<proteinExistence type="predicted"/>
<keyword evidence="1" id="KW-1133">Transmembrane helix</keyword>
<dbReference type="OrthoDB" id="10266388at2759"/>
<feature type="non-terminal residue" evidence="2">
    <location>
        <position position="69"/>
    </location>
</feature>
<organism evidence="2 3">
    <name type="scientific">Aphis craccivora</name>
    <name type="common">Cowpea aphid</name>
    <dbReference type="NCBI Taxonomy" id="307492"/>
    <lineage>
        <taxon>Eukaryota</taxon>
        <taxon>Metazoa</taxon>
        <taxon>Ecdysozoa</taxon>
        <taxon>Arthropoda</taxon>
        <taxon>Hexapoda</taxon>
        <taxon>Insecta</taxon>
        <taxon>Pterygota</taxon>
        <taxon>Neoptera</taxon>
        <taxon>Paraneoptera</taxon>
        <taxon>Hemiptera</taxon>
        <taxon>Sternorrhyncha</taxon>
        <taxon>Aphidomorpha</taxon>
        <taxon>Aphidoidea</taxon>
        <taxon>Aphididae</taxon>
        <taxon>Aphidini</taxon>
        <taxon>Aphis</taxon>
        <taxon>Aphis</taxon>
    </lineage>
</organism>
<name>A0A6G0VUV5_APHCR</name>
<feature type="transmembrane region" description="Helical" evidence="1">
    <location>
        <begin position="37"/>
        <end position="59"/>
    </location>
</feature>
<evidence type="ECO:0000313" key="3">
    <source>
        <dbReference type="Proteomes" id="UP000478052"/>
    </source>
</evidence>
<keyword evidence="1" id="KW-0812">Transmembrane</keyword>
<evidence type="ECO:0000313" key="2">
    <source>
        <dbReference type="EMBL" id="KAF0710598.1"/>
    </source>
</evidence>
<keyword evidence="1" id="KW-0472">Membrane</keyword>
<comment type="caution">
    <text evidence="2">The sequence shown here is derived from an EMBL/GenBank/DDBJ whole genome shotgun (WGS) entry which is preliminary data.</text>
</comment>
<reference evidence="2 3" key="1">
    <citation type="submission" date="2019-08" db="EMBL/GenBank/DDBJ databases">
        <title>Whole genome of Aphis craccivora.</title>
        <authorList>
            <person name="Voronova N.V."/>
            <person name="Shulinski R.S."/>
            <person name="Bandarenka Y.V."/>
            <person name="Zhorov D.G."/>
            <person name="Warner D."/>
        </authorList>
    </citation>
    <scope>NUCLEOTIDE SEQUENCE [LARGE SCALE GENOMIC DNA]</scope>
    <source>
        <strain evidence="2">180601</strain>
        <tissue evidence="2">Whole Body</tissue>
    </source>
</reference>
<protein>
    <submittedName>
        <fullName evidence="2">UPF0114 protein in repA1-repA2 intergenic region</fullName>
    </submittedName>
</protein>
<gene>
    <name evidence="2" type="ORF">FWK35_00027661</name>
</gene>
<evidence type="ECO:0000256" key="1">
    <source>
        <dbReference type="SAM" id="Phobius"/>
    </source>
</evidence>
<accession>A0A6G0VUV5</accession>
<dbReference type="AlphaFoldDB" id="A0A6G0VUV5"/>
<feature type="transmembrane region" description="Helical" evidence="1">
    <location>
        <begin position="12"/>
        <end position="31"/>
    </location>
</feature>
<dbReference type="EMBL" id="VUJU01011599">
    <property type="protein sequence ID" value="KAF0710598.1"/>
    <property type="molecule type" value="Genomic_DNA"/>
</dbReference>
<keyword evidence="3" id="KW-1185">Reference proteome</keyword>
<sequence>MEAERILDNKIMLCVIIHLTFVLSAFGMAYIDKMIADLKFVLIWCLEKIIYFLILLKMIKKDLILLIMQ</sequence>
<dbReference type="Proteomes" id="UP000478052">
    <property type="component" value="Unassembled WGS sequence"/>
</dbReference>